<dbReference type="AlphaFoldDB" id="A0A1H6U1W6"/>
<dbReference type="EMBL" id="FNYK01000029">
    <property type="protein sequence ID" value="SEI86348.1"/>
    <property type="molecule type" value="Genomic_DNA"/>
</dbReference>
<accession>A0A1H6U1W6</accession>
<dbReference type="RefSeq" id="WP_074732207.1">
    <property type="nucleotide sequence ID" value="NZ_FNYK01000029.1"/>
</dbReference>
<protein>
    <submittedName>
        <fullName evidence="1">Uncharacterized protein</fullName>
    </submittedName>
</protein>
<evidence type="ECO:0000313" key="1">
    <source>
        <dbReference type="EMBL" id="SEI86348.1"/>
    </source>
</evidence>
<dbReference type="InterPro" id="IPR029058">
    <property type="entry name" value="AB_hydrolase_fold"/>
</dbReference>
<organism evidence="1 2">
    <name type="scientific">Sharpea azabuensis</name>
    <dbReference type="NCBI Taxonomy" id="322505"/>
    <lineage>
        <taxon>Bacteria</taxon>
        <taxon>Bacillati</taxon>
        <taxon>Bacillota</taxon>
        <taxon>Erysipelotrichia</taxon>
        <taxon>Erysipelotrichales</taxon>
        <taxon>Coprobacillaceae</taxon>
        <taxon>Sharpea</taxon>
    </lineage>
</organism>
<keyword evidence="2" id="KW-1185">Reference proteome</keyword>
<name>A0A1H6U1W6_9FIRM</name>
<dbReference type="SUPFAM" id="SSF53474">
    <property type="entry name" value="alpha/beta-Hydrolases"/>
    <property type="match status" value="1"/>
</dbReference>
<evidence type="ECO:0000313" key="2">
    <source>
        <dbReference type="Proteomes" id="UP000183028"/>
    </source>
</evidence>
<dbReference type="eggNOG" id="COG2267">
    <property type="taxonomic scope" value="Bacteria"/>
</dbReference>
<dbReference type="OrthoDB" id="9780269at2"/>
<sequence length="254" mass="29497">MQKYFDINKEGFSVRCKIYYHKDLHDLKDIVVATYGFGGNKDNKGIEKFAMRITSKYKHYGVICFDWPAHGQDARNKLVIDECITYLRLVNTYIEEEMGITSLYHYASSFGAYVLLRMLHEEGSCYKKIALRCPAIKMYDSLTQDIDESEWSKLAKGKDVIRGYDRKIKLDQAFFDDLKSHDISQYDYLEYADDILMIHGTKDTMVPIAVTRAFSENNVIELLEVENADHPFSNPKYMDEAIDAIIHFFSPTSH</sequence>
<proteinExistence type="predicted"/>
<gene>
    <name evidence="1" type="ORF">SAMN04487834_102923</name>
</gene>
<reference evidence="2" key="1">
    <citation type="submission" date="2016-10" db="EMBL/GenBank/DDBJ databases">
        <authorList>
            <person name="Varghese N."/>
        </authorList>
    </citation>
    <scope>NUCLEOTIDE SEQUENCE [LARGE SCALE GENOMIC DNA]</scope>
    <source>
        <strain evidence="2">DSM 20406</strain>
    </source>
</reference>
<dbReference type="Proteomes" id="UP000183028">
    <property type="component" value="Unassembled WGS sequence"/>
</dbReference>
<dbReference type="Gene3D" id="3.40.50.1820">
    <property type="entry name" value="alpha/beta hydrolase"/>
    <property type="match status" value="1"/>
</dbReference>